<feature type="transmembrane region" description="Helical" evidence="10">
    <location>
        <begin position="167"/>
        <end position="186"/>
    </location>
</feature>
<evidence type="ECO:0000256" key="4">
    <source>
        <dbReference type="ARBA" id="ARBA00022676"/>
    </source>
</evidence>
<evidence type="ECO:0000313" key="14">
    <source>
        <dbReference type="Proteomes" id="UP000653674"/>
    </source>
</evidence>
<dbReference type="PANTHER" id="PTHR10050">
    <property type="entry name" value="DOLICHYL-PHOSPHATE-MANNOSE--PROTEIN MANNOSYLTRANSFERASE"/>
    <property type="match status" value="1"/>
</dbReference>
<keyword evidence="10" id="KW-1003">Cell membrane</keyword>
<dbReference type="GO" id="GO:0005886">
    <property type="term" value="C:plasma membrane"/>
    <property type="evidence" value="ECO:0007669"/>
    <property type="project" value="UniProtKB-SubCell"/>
</dbReference>
<accession>A0A8J3LKJ5</accession>
<dbReference type="Pfam" id="PF16192">
    <property type="entry name" value="PMT_4TMC"/>
    <property type="match status" value="1"/>
</dbReference>
<feature type="domain" description="ArnT-like N-terminal" evidence="11">
    <location>
        <begin position="84"/>
        <end position="198"/>
    </location>
</feature>
<comment type="caution">
    <text evidence="13">The sequence shown here is derived from an EMBL/GenBank/DDBJ whole genome shotgun (WGS) entry which is preliminary data.</text>
</comment>
<comment type="similarity">
    <text evidence="3 10">Belongs to the glycosyltransferase 39 family.</text>
</comment>
<feature type="transmembrane region" description="Helical" evidence="10">
    <location>
        <begin position="379"/>
        <end position="402"/>
    </location>
</feature>
<feature type="transmembrane region" description="Helical" evidence="10">
    <location>
        <begin position="434"/>
        <end position="454"/>
    </location>
</feature>
<evidence type="ECO:0000256" key="2">
    <source>
        <dbReference type="ARBA" id="ARBA00004922"/>
    </source>
</evidence>
<keyword evidence="14" id="KW-1185">Reference proteome</keyword>
<dbReference type="GO" id="GO:0004169">
    <property type="term" value="F:dolichyl-phosphate-mannose-protein mannosyltransferase activity"/>
    <property type="evidence" value="ECO:0007669"/>
    <property type="project" value="UniProtKB-UniRule"/>
</dbReference>
<evidence type="ECO:0000256" key="1">
    <source>
        <dbReference type="ARBA" id="ARBA00004127"/>
    </source>
</evidence>
<comment type="subcellular location">
    <subcellularLocation>
        <location evidence="10">Cell membrane</location>
    </subcellularLocation>
    <subcellularLocation>
        <location evidence="1">Endomembrane system</location>
        <topology evidence="1">Multi-pass membrane protein</topology>
    </subcellularLocation>
</comment>
<feature type="domain" description="Protein O-mannosyl-transferase C-terminal four TM" evidence="12">
    <location>
        <begin position="323"/>
        <end position="514"/>
    </location>
</feature>
<dbReference type="InterPro" id="IPR032421">
    <property type="entry name" value="PMT_4TMC"/>
</dbReference>
<feature type="transmembrane region" description="Helical" evidence="10">
    <location>
        <begin position="116"/>
        <end position="134"/>
    </location>
</feature>
<dbReference type="AlphaFoldDB" id="A0A8J3LKJ5"/>
<evidence type="ECO:0000256" key="10">
    <source>
        <dbReference type="RuleBase" id="RU367007"/>
    </source>
</evidence>
<feature type="transmembrane region" description="Helical" evidence="10">
    <location>
        <begin position="141"/>
        <end position="161"/>
    </location>
</feature>
<keyword evidence="7 10" id="KW-1133">Transmembrane helix</keyword>
<dbReference type="Pfam" id="PF02366">
    <property type="entry name" value="PMT"/>
    <property type="match status" value="1"/>
</dbReference>
<dbReference type="EC" id="2.4.1.-" evidence="10"/>
<feature type="transmembrane region" description="Helical" evidence="10">
    <location>
        <begin position="408"/>
        <end position="427"/>
    </location>
</feature>
<feature type="transmembrane region" description="Helical" evidence="10">
    <location>
        <begin position="474"/>
        <end position="495"/>
    </location>
</feature>
<evidence type="ECO:0000256" key="6">
    <source>
        <dbReference type="ARBA" id="ARBA00022692"/>
    </source>
</evidence>
<dbReference type="UniPathway" id="UPA00378"/>
<comment type="function">
    <text evidence="10">Protein O-mannosyltransferase that catalyzes the transfer of a single mannose residue from a polyprenol phospho-mannosyl lipidic donor to the hydroxyl group of selected serine and threonine residues in acceptor proteins.</text>
</comment>
<dbReference type="Proteomes" id="UP000653674">
    <property type="component" value="Unassembled WGS sequence"/>
</dbReference>
<reference evidence="13" key="1">
    <citation type="submission" date="2021-01" db="EMBL/GenBank/DDBJ databases">
        <title>Whole genome shotgun sequence of Planosporangium flavigriseum NBRC 105377.</title>
        <authorList>
            <person name="Komaki H."/>
            <person name="Tamura T."/>
        </authorList>
    </citation>
    <scope>NUCLEOTIDE SEQUENCE</scope>
    <source>
        <strain evidence="13">NBRC 105377</strain>
    </source>
</reference>
<dbReference type="EMBL" id="BONU01000003">
    <property type="protein sequence ID" value="GIG72245.1"/>
    <property type="molecule type" value="Genomic_DNA"/>
</dbReference>
<evidence type="ECO:0000256" key="8">
    <source>
        <dbReference type="ARBA" id="ARBA00023136"/>
    </source>
</evidence>
<organism evidence="13 14">
    <name type="scientific">Planosporangium flavigriseum</name>
    <dbReference type="NCBI Taxonomy" id="373681"/>
    <lineage>
        <taxon>Bacteria</taxon>
        <taxon>Bacillati</taxon>
        <taxon>Actinomycetota</taxon>
        <taxon>Actinomycetes</taxon>
        <taxon>Micromonosporales</taxon>
        <taxon>Micromonosporaceae</taxon>
        <taxon>Planosporangium</taxon>
    </lineage>
</organism>
<evidence type="ECO:0000256" key="5">
    <source>
        <dbReference type="ARBA" id="ARBA00022679"/>
    </source>
</evidence>
<evidence type="ECO:0000259" key="11">
    <source>
        <dbReference type="Pfam" id="PF02366"/>
    </source>
</evidence>
<comment type="pathway">
    <text evidence="2 10">Protein modification; protein glycosylation.</text>
</comment>
<keyword evidence="8 10" id="KW-0472">Membrane</keyword>
<keyword evidence="6 10" id="KW-0812">Transmembrane</keyword>
<dbReference type="InterPro" id="IPR027005">
    <property type="entry name" value="PMT-like"/>
</dbReference>
<feature type="transmembrane region" description="Helical" evidence="10">
    <location>
        <begin position="30"/>
        <end position="50"/>
    </location>
</feature>
<feature type="transmembrane region" description="Helical" evidence="10">
    <location>
        <begin position="223"/>
        <end position="255"/>
    </location>
</feature>
<name>A0A8J3LKJ5_9ACTN</name>
<sequence length="519" mass="57638">MGPDNGAGSPVPEAVRRRLLPRVARDPRSWLATALIVVIAGALRLIGLAHPRGKIFDETYYATEGQELFDHGVEWRPESDTGDFVVHPPLGKWIIGAGEWLFGRAGHGGWLTNGEFGWRIAAAVFGTLSVLILIRTARRLFGSTVLGCAAGLLLALDGMHFVLSRSALLDIFLMTFILAAFACLVMDRDQRRARWLTAMEAGLDPTAPGRAGRPRLGVPWWRLGAALMLGCAAAVKWSALWHILIFIALIVAWEVGVRRTVGARHPWRDTLLDELGWVLAVVGIIGAVYLASWTGWFLSDDGWARHHLARDLHQRELPVIGALQNLYHYHVQALNFHSGLHETHRYQSEPWQWLLLGRPVAFYYSQDGPCGAATCSAEVLLLGTPVLWWSFLPALVGLVWFGTSRRDWRALVIGLSAVAGIVPWFWYEIKDRTMFVFYALPSVPFLVLAVVYVLGAIIGPAPAARGGPVPDRRLFGTIFAALYVALVALCFAYFYPIYTGKIITYAEWSARMWLGGRWI</sequence>
<evidence type="ECO:0000256" key="7">
    <source>
        <dbReference type="ARBA" id="ARBA00022989"/>
    </source>
</evidence>
<proteinExistence type="inferred from homology"/>
<feature type="transmembrane region" description="Helical" evidence="10">
    <location>
        <begin position="275"/>
        <end position="298"/>
    </location>
</feature>
<dbReference type="InterPro" id="IPR003342">
    <property type="entry name" value="ArnT-like_N"/>
</dbReference>
<evidence type="ECO:0000256" key="9">
    <source>
        <dbReference type="ARBA" id="ARBA00093617"/>
    </source>
</evidence>
<dbReference type="PANTHER" id="PTHR10050:SF46">
    <property type="entry name" value="PROTEIN O-MANNOSYL-TRANSFERASE 2"/>
    <property type="match status" value="1"/>
</dbReference>
<dbReference type="GO" id="GO:0012505">
    <property type="term" value="C:endomembrane system"/>
    <property type="evidence" value="ECO:0007669"/>
    <property type="project" value="UniProtKB-SubCell"/>
</dbReference>
<keyword evidence="5 10" id="KW-0808">Transferase</keyword>
<evidence type="ECO:0000256" key="3">
    <source>
        <dbReference type="ARBA" id="ARBA00007222"/>
    </source>
</evidence>
<evidence type="ECO:0000259" key="12">
    <source>
        <dbReference type="Pfam" id="PF16192"/>
    </source>
</evidence>
<evidence type="ECO:0000313" key="13">
    <source>
        <dbReference type="EMBL" id="GIG72245.1"/>
    </source>
</evidence>
<protein>
    <recommendedName>
        <fullName evidence="9 10">Polyprenol-phosphate-mannose--protein mannosyltransferase</fullName>
        <ecNumber evidence="10">2.4.1.-</ecNumber>
    </recommendedName>
</protein>
<gene>
    <name evidence="13" type="ORF">Pfl04_06490</name>
</gene>
<keyword evidence="4 10" id="KW-0328">Glycosyltransferase</keyword>